<dbReference type="AlphaFoldDB" id="A0A4Z2H861"/>
<protein>
    <submittedName>
        <fullName evidence="1">Uncharacterized protein</fullName>
    </submittedName>
</protein>
<keyword evidence="2" id="KW-1185">Reference proteome</keyword>
<name>A0A4Z2H861_9TELE</name>
<accession>A0A4Z2H861</accession>
<dbReference type="Proteomes" id="UP000314294">
    <property type="component" value="Unassembled WGS sequence"/>
</dbReference>
<sequence>MAGDYFLCTRSSSHSLQHKLQNLLSVGLRRHAHGPLVVARLLISAVEAIYKPLYGSRVPGTVGLCSRRESEFWVI</sequence>
<gene>
    <name evidence="1" type="ORF">EYF80_027801</name>
</gene>
<comment type="caution">
    <text evidence="1">The sequence shown here is derived from an EMBL/GenBank/DDBJ whole genome shotgun (WGS) entry which is preliminary data.</text>
</comment>
<evidence type="ECO:0000313" key="2">
    <source>
        <dbReference type="Proteomes" id="UP000314294"/>
    </source>
</evidence>
<organism evidence="1 2">
    <name type="scientific">Liparis tanakae</name>
    <name type="common">Tanaka's snailfish</name>
    <dbReference type="NCBI Taxonomy" id="230148"/>
    <lineage>
        <taxon>Eukaryota</taxon>
        <taxon>Metazoa</taxon>
        <taxon>Chordata</taxon>
        <taxon>Craniata</taxon>
        <taxon>Vertebrata</taxon>
        <taxon>Euteleostomi</taxon>
        <taxon>Actinopterygii</taxon>
        <taxon>Neopterygii</taxon>
        <taxon>Teleostei</taxon>
        <taxon>Neoteleostei</taxon>
        <taxon>Acanthomorphata</taxon>
        <taxon>Eupercaria</taxon>
        <taxon>Perciformes</taxon>
        <taxon>Cottioidei</taxon>
        <taxon>Cottales</taxon>
        <taxon>Liparidae</taxon>
        <taxon>Liparis</taxon>
    </lineage>
</organism>
<dbReference type="EMBL" id="SRLO01000304">
    <property type="protein sequence ID" value="TNN61966.1"/>
    <property type="molecule type" value="Genomic_DNA"/>
</dbReference>
<proteinExistence type="predicted"/>
<reference evidence="1 2" key="1">
    <citation type="submission" date="2019-03" db="EMBL/GenBank/DDBJ databases">
        <title>First draft genome of Liparis tanakae, snailfish: a comprehensive survey of snailfish specific genes.</title>
        <authorList>
            <person name="Kim W."/>
            <person name="Song I."/>
            <person name="Jeong J.-H."/>
            <person name="Kim D."/>
            <person name="Kim S."/>
            <person name="Ryu S."/>
            <person name="Song J.Y."/>
            <person name="Lee S.K."/>
        </authorList>
    </citation>
    <scope>NUCLEOTIDE SEQUENCE [LARGE SCALE GENOMIC DNA]</scope>
    <source>
        <tissue evidence="1">Muscle</tissue>
    </source>
</reference>
<evidence type="ECO:0000313" key="1">
    <source>
        <dbReference type="EMBL" id="TNN61966.1"/>
    </source>
</evidence>